<dbReference type="Proteomes" id="UP000078148">
    <property type="component" value="Chromosome"/>
</dbReference>
<proteinExistence type="predicted"/>
<name>A0A172ZKY5_9BACL</name>
<dbReference type="InterPro" id="IPR013766">
    <property type="entry name" value="Thioredoxin_domain"/>
</dbReference>
<sequence length="105" mass="12249">MERIESAEQYQQLIGEQEYTVIKFDTNWCPDCRTLDRFMGGIIEQNTDKRFYAMDAEKFQDLAEQNEVRGIPSLLVFRNGEKIAHLHSKFAKTPAQVSEYLAEVK</sequence>
<dbReference type="AlphaFoldDB" id="A0A172ZKY5"/>
<reference evidence="3" key="1">
    <citation type="submission" date="2015-10" db="EMBL/GenBank/DDBJ databases">
        <title>Genome of Paenibacillus bovis sp. nov.</title>
        <authorList>
            <person name="Wu Z."/>
            <person name="Gao C."/>
            <person name="Liu Z."/>
            <person name="Zheng H."/>
        </authorList>
    </citation>
    <scope>NUCLEOTIDE SEQUENCE [LARGE SCALE GENOMIC DNA]</scope>
    <source>
        <strain evidence="3">BD3526</strain>
    </source>
</reference>
<dbReference type="InterPro" id="IPR050620">
    <property type="entry name" value="Thioredoxin_H-type-like"/>
</dbReference>
<feature type="domain" description="Thioredoxin" evidence="1">
    <location>
        <begin position="1"/>
        <end position="105"/>
    </location>
</feature>
<dbReference type="PROSITE" id="PS51352">
    <property type="entry name" value="THIOREDOXIN_2"/>
    <property type="match status" value="1"/>
</dbReference>
<dbReference type="STRING" id="1616788.AR543_21480"/>
<dbReference type="Pfam" id="PF00085">
    <property type="entry name" value="Thioredoxin"/>
    <property type="match status" value="1"/>
</dbReference>
<dbReference type="Gene3D" id="3.40.30.10">
    <property type="entry name" value="Glutaredoxin"/>
    <property type="match status" value="1"/>
</dbReference>
<dbReference type="EMBL" id="CP013023">
    <property type="protein sequence ID" value="ANF98311.1"/>
    <property type="molecule type" value="Genomic_DNA"/>
</dbReference>
<protein>
    <submittedName>
        <fullName evidence="2">Thiol reductase thioredoxin</fullName>
    </submittedName>
</protein>
<evidence type="ECO:0000313" key="2">
    <source>
        <dbReference type="EMBL" id="ANF98311.1"/>
    </source>
</evidence>
<dbReference type="CDD" id="cd02947">
    <property type="entry name" value="TRX_family"/>
    <property type="match status" value="1"/>
</dbReference>
<accession>A0A172ZKY5</accession>
<dbReference type="SUPFAM" id="SSF52833">
    <property type="entry name" value="Thioredoxin-like"/>
    <property type="match status" value="1"/>
</dbReference>
<dbReference type="PANTHER" id="PTHR10438">
    <property type="entry name" value="THIOREDOXIN"/>
    <property type="match status" value="1"/>
</dbReference>
<evidence type="ECO:0000259" key="1">
    <source>
        <dbReference type="PROSITE" id="PS51352"/>
    </source>
</evidence>
<dbReference type="KEGG" id="pbv:AR543_21480"/>
<dbReference type="RefSeq" id="WP_060536381.1">
    <property type="nucleotide sequence ID" value="NZ_CP013023.1"/>
</dbReference>
<organism evidence="2 3">
    <name type="scientific">Paenibacillus bovis</name>
    <dbReference type="NCBI Taxonomy" id="1616788"/>
    <lineage>
        <taxon>Bacteria</taxon>
        <taxon>Bacillati</taxon>
        <taxon>Bacillota</taxon>
        <taxon>Bacilli</taxon>
        <taxon>Bacillales</taxon>
        <taxon>Paenibacillaceae</taxon>
        <taxon>Paenibacillus</taxon>
    </lineage>
</organism>
<reference evidence="2 3" key="2">
    <citation type="journal article" date="2016" name="Int. J. Syst. Evol. Microbiol.">
        <title>Paenibacillus bovis sp. nov., isolated from raw yak (Bos grunniens) milk.</title>
        <authorList>
            <person name="Gao C."/>
            <person name="Han J."/>
            <person name="Liu Z."/>
            <person name="Xu X."/>
            <person name="Hang F."/>
            <person name="Wu Z."/>
        </authorList>
    </citation>
    <scope>NUCLEOTIDE SEQUENCE [LARGE SCALE GENOMIC DNA]</scope>
    <source>
        <strain evidence="2 3">BD3526</strain>
    </source>
</reference>
<evidence type="ECO:0000313" key="3">
    <source>
        <dbReference type="Proteomes" id="UP000078148"/>
    </source>
</evidence>
<dbReference type="OrthoDB" id="7629852at2"/>
<keyword evidence="3" id="KW-1185">Reference proteome</keyword>
<dbReference type="InterPro" id="IPR036249">
    <property type="entry name" value="Thioredoxin-like_sf"/>
</dbReference>
<gene>
    <name evidence="2" type="ORF">AR543_21480</name>
</gene>
<dbReference type="PANTHER" id="PTHR10438:SF468">
    <property type="entry name" value="THIOREDOXIN-1-RELATED"/>
    <property type="match status" value="1"/>
</dbReference>